<keyword evidence="2" id="KW-0732">Signal</keyword>
<dbReference type="PROSITE" id="PS51257">
    <property type="entry name" value="PROKAR_LIPOPROTEIN"/>
    <property type="match status" value="1"/>
</dbReference>
<name>M2YLR2_9PSEU</name>
<dbReference type="GO" id="GO:0004252">
    <property type="term" value="F:serine-type endopeptidase activity"/>
    <property type="evidence" value="ECO:0007669"/>
    <property type="project" value="InterPro"/>
</dbReference>
<dbReference type="GO" id="GO:0006508">
    <property type="term" value="P:proteolysis"/>
    <property type="evidence" value="ECO:0007669"/>
    <property type="project" value="InterPro"/>
</dbReference>
<dbReference type="GO" id="GO:0005975">
    <property type="term" value="P:carbohydrate metabolic process"/>
    <property type="evidence" value="ECO:0007669"/>
    <property type="project" value="UniProtKB-ARBA"/>
</dbReference>
<proteinExistence type="predicted"/>
<protein>
    <recommendedName>
        <fullName evidence="3">Peptidase S1 domain-containing protein</fullName>
    </recommendedName>
</protein>
<dbReference type="Pfam" id="PF00089">
    <property type="entry name" value="Trypsin"/>
    <property type="match status" value="1"/>
</dbReference>
<dbReference type="InterPro" id="IPR001254">
    <property type="entry name" value="Trypsin_dom"/>
</dbReference>
<organism evidence="4 5">
    <name type="scientific">Amycolatopsis decaplanina DSM 44594</name>
    <dbReference type="NCBI Taxonomy" id="1284240"/>
    <lineage>
        <taxon>Bacteria</taxon>
        <taxon>Bacillati</taxon>
        <taxon>Actinomycetota</taxon>
        <taxon>Actinomycetes</taxon>
        <taxon>Pseudonocardiales</taxon>
        <taxon>Pseudonocardiaceae</taxon>
        <taxon>Amycolatopsis</taxon>
    </lineage>
</organism>
<evidence type="ECO:0000313" key="5">
    <source>
        <dbReference type="Proteomes" id="UP000054226"/>
    </source>
</evidence>
<evidence type="ECO:0000256" key="2">
    <source>
        <dbReference type="SAM" id="SignalP"/>
    </source>
</evidence>
<dbReference type="PATRIC" id="fig|1284240.4.peg.5069"/>
<dbReference type="PROSITE" id="PS50240">
    <property type="entry name" value="TRYPSIN_DOM"/>
    <property type="match status" value="1"/>
</dbReference>
<sequence>MRKVISSHLKGTTVNRRQRLLGIATATLGCLSVLLPAPASAANLTAVTPTDEAVVPSGPHTNSIGGTPASVRDYPFIIAGLREGGTRPQGQTCTGSVIAPRKILIAAHCKDAAGEKSFLYGLDDLNAGGGTRIGVVSYEKHPKYVNFDQGYDVAVVTTDADIPVPGGQYAKVATSADTDLNKPGKSGLGLGYGKKDFNDDTRNVELHKFTLPIVQGSNCNGVGAGFQEATMICSGYSDGHVTILPGDSGGPLIVDGKVVGVASWSRSDFKWYSVYGRLNNDMGDWVKQQIGEPQNPETFSLAVTPSSLKVEPGKYVSATVTSKPGKNGAEKVDLSASGLPEGATATFQPSSITSGESAKVSIEVPAGTAEKDYAVTISGKGTTDTATTKLTLTVGAGAPQPGDLKVSVSPGSGTVQPGFFSNVTVSATGGTGAITLSASGQGLPFAPFFNPRTISSGGSSTMQVVAPFQRGTYPVTVTATDSAGKTATTTYTLTVQ</sequence>
<dbReference type="PANTHER" id="PTHR24276:SF98">
    <property type="entry name" value="FI18310P1-RELATED"/>
    <property type="match status" value="1"/>
</dbReference>
<dbReference type="Gene3D" id="2.40.10.10">
    <property type="entry name" value="Trypsin-like serine proteases"/>
    <property type="match status" value="1"/>
</dbReference>
<dbReference type="AlphaFoldDB" id="M2YLR2"/>
<dbReference type="InterPro" id="IPR033116">
    <property type="entry name" value="TRYPSIN_SER"/>
</dbReference>
<feature type="domain" description="Peptidase S1" evidence="3">
    <location>
        <begin position="63"/>
        <end position="291"/>
    </location>
</feature>
<dbReference type="Gene3D" id="2.60.40.10">
    <property type="entry name" value="Immunoglobulins"/>
    <property type="match status" value="1"/>
</dbReference>
<evidence type="ECO:0000313" key="4">
    <source>
        <dbReference type="EMBL" id="EME55642.1"/>
    </source>
</evidence>
<dbReference type="PROSITE" id="PS00135">
    <property type="entry name" value="TRYPSIN_SER"/>
    <property type="match status" value="1"/>
</dbReference>
<comment type="caution">
    <text evidence="4">The sequence shown here is derived from an EMBL/GenBank/DDBJ whole genome shotgun (WGS) entry which is preliminary data.</text>
</comment>
<dbReference type="PANTHER" id="PTHR24276">
    <property type="entry name" value="POLYSERASE-RELATED"/>
    <property type="match status" value="1"/>
</dbReference>
<dbReference type="InterPro" id="IPR043504">
    <property type="entry name" value="Peptidase_S1_PA_chymotrypsin"/>
</dbReference>
<dbReference type="SMART" id="SM00020">
    <property type="entry name" value="Tryp_SPc"/>
    <property type="match status" value="1"/>
</dbReference>
<accession>M2YLR2</accession>
<dbReference type="EMBL" id="AOHO01000067">
    <property type="protein sequence ID" value="EME55642.1"/>
    <property type="molecule type" value="Genomic_DNA"/>
</dbReference>
<gene>
    <name evidence="4" type="ORF">H074_24960</name>
</gene>
<keyword evidence="1" id="KW-1015">Disulfide bond</keyword>
<reference evidence="4 5" key="1">
    <citation type="journal article" date="2013" name="Genome Announc.">
        <title>Draft Genome Sequence of Amycolatopsis decaplanina Strain DSM 44594T.</title>
        <authorList>
            <person name="Kaur N."/>
            <person name="Kumar S."/>
            <person name="Bala M."/>
            <person name="Raghava G.P."/>
            <person name="Mayilraj S."/>
        </authorList>
    </citation>
    <scope>NUCLEOTIDE SEQUENCE [LARGE SCALE GENOMIC DNA]</scope>
    <source>
        <strain evidence="4 5">DSM 44594</strain>
    </source>
</reference>
<feature type="signal peptide" evidence="2">
    <location>
        <begin position="1"/>
        <end position="41"/>
    </location>
</feature>
<evidence type="ECO:0000259" key="3">
    <source>
        <dbReference type="PROSITE" id="PS50240"/>
    </source>
</evidence>
<dbReference type="Proteomes" id="UP000054226">
    <property type="component" value="Unassembled WGS sequence"/>
</dbReference>
<dbReference type="InterPro" id="IPR009003">
    <property type="entry name" value="Peptidase_S1_PA"/>
</dbReference>
<keyword evidence="5" id="KW-1185">Reference proteome</keyword>
<feature type="chain" id="PRO_5004029495" description="Peptidase S1 domain-containing protein" evidence="2">
    <location>
        <begin position="42"/>
        <end position="496"/>
    </location>
</feature>
<evidence type="ECO:0000256" key="1">
    <source>
        <dbReference type="ARBA" id="ARBA00023157"/>
    </source>
</evidence>
<dbReference type="InterPro" id="IPR013783">
    <property type="entry name" value="Ig-like_fold"/>
</dbReference>
<dbReference type="InterPro" id="IPR050430">
    <property type="entry name" value="Peptidase_S1"/>
</dbReference>
<dbReference type="SUPFAM" id="SSF50494">
    <property type="entry name" value="Trypsin-like serine proteases"/>
    <property type="match status" value="1"/>
</dbReference>